<dbReference type="InterPro" id="IPR016187">
    <property type="entry name" value="CTDL_fold"/>
</dbReference>
<evidence type="ECO:0000313" key="1">
    <source>
        <dbReference type="EMBL" id="EKC39564.1"/>
    </source>
</evidence>
<dbReference type="AlphaFoldDB" id="K1R7L3"/>
<dbReference type="HOGENOM" id="CLU_2135897_0_0_1"/>
<organism evidence="1">
    <name type="scientific">Magallana gigas</name>
    <name type="common">Pacific oyster</name>
    <name type="synonym">Crassostrea gigas</name>
    <dbReference type="NCBI Taxonomy" id="29159"/>
    <lineage>
        <taxon>Eukaryota</taxon>
        <taxon>Metazoa</taxon>
        <taxon>Spiralia</taxon>
        <taxon>Lophotrochozoa</taxon>
        <taxon>Mollusca</taxon>
        <taxon>Bivalvia</taxon>
        <taxon>Autobranchia</taxon>
        <taxon>Pteriomorphia</taxon>
        <taxon>Ostreida</taxon>
        <taxon>Ostreoidea</taxon>
        <taxon>Ostreidae</taxon>
        <taxon>Magallana</taxon>
    </lineage>
</organism>
<gene>
    <name evidence="1" type="ORF">CGI_10010768</name>
</gene>
<dbReference type="InParanoid" id="K1R7L3"/>
<name>K1R7L3_MAGGI</name>
<dbReference type="EMBL" id="JH816559">
    <property type="protein sequence ID" value="EKC39564.1"/>
    <property type="molecule type" value="Genomic_DNA"/>
</dbReference>
<protein>
    <recommendedName>
        <fullName evidence="2">C-type lectin domain-containing protein</fullName>
    </recommendedName>
</protein>
<sequence length="113" mass="12018">MARCADGITAGVLVPYEAFCYQIVSESVPRQTASERCTSGGGTLAVLPTNASLTTVGNKVKTESESGVISSSVFWLGMNNTRGRILSDNANSSSCRIELSFLTLLVLLVVWIQ</sequence>
<evidence type="ECO:0008006" key="2">
    <source>
        <dbReference type="Google" id="ProtNLM"/>
    </source>
</evidence>
<reference evidence="1" key="1">
    <citation type="journal article" date="2012" name="Nature">
        <title>The oyster genome reveals stress adaptation and complexity of shell formation.</title>
        <authorList>
            <person name="Zhang G."/>
            <person name="Fang X."/>
            <person name="Guo X."/>
            <person name="Li L."/>
            <person name="Luo R."/>
            <person name="Xu F."/>
            <person name="Yang P."/>
            <person name="Zhang L."/>
            <person name="Wang X."/>
            <person name="Qi H."/>
            <person name="Xiong Z."/>
            <person name="Que H."/>
            <person name="Xie Y."/>
            <person name="Holland P.W."/>
            <person name="Paps J."/>
            <person name="Zhu Y."/>
            <person name="Wu F."/>
            <person name="Chen Y."/>
            <person name="Wang J."/>
            <person name="Peng C."/>
            <person name="Meng J."/>
            <person name="Yang L."/>
            <person name="Liu J."/>
            <person name="Wen B."/>
            <person name="Zhang N."/>
            <person name="Huang Z."/>
            <person name="Zhu Q."/>
            <person name="Feng Y."/>
            <person name="Mount A."/>
            <person name="Hedgecock D."/>
            <person name="Xu Z."/>
            <person name="Liu Y."/>
            <person name="Domazet-Loso T."/>
            <person name="Du Y."/>
            <person name="Sun X."/>
            <person name="Zhang S."/>
            <person name="Liu B."/>
            <person name="Cheng P."/>
            <person name="Jiang X."/>
            <person name="Li J."/>
            <person name="Fan D."/>
            <person name="Wang W."/>
            <person name="Fu W."/>
            <person name="Wang T."/>
            <person name="Wang B."/>
            <person name="Zhang J."/>
            <person name="Peng Z."/>
            <person name="Li Y."/>
            <person name="Li N."/>
            <person name="Wang J."/>
            <person name="Chen M."/>
            <person name="He Y."/>
            <person name="Tan F."/>
            <person name="Song X."/>
            <person name="Zheng Q."/>
            <person name="Huang R."/>
            <person name="Yang H."/>
            <person name="Du X."/>
            <person name="Chen L."/>
            <person name="Yang M."/>
            <person name="Gaffney P.M."/>
            <person name="Wang S."/>
            <person name="Luo L."/>
            <person name="She Z."/>
            <person name="Ming Y."/>
            <person name="Huang W."/>
            <person name="Zhang S."/>
            <person name="Huang B."/>
            <person name="Zhang Y."/>
            <person name="Qu T."/>
            <person name="Ni P."/>
            <person name="Miao G."/>
            <person name="Wang J."/>
            <person name="Wang Q."/>
            <person name="Steinberg C.E."/>
            <person name="Wang H."/>
            <person name="Li N."/>
            <person name="Qian L."/>
            <person name="Zhang G."/>
            <person name="Li Y."/>
            <person name="Yang H."/>
            <person name="Liu X."/>
            <person name="Wang J."/>
            <person name="Yin Y."/>
            <person name="Wang J."/>
        </authorList>
    </citation>
    <scope>NUCLEOTIDE SEQUENCE [LARGE SCALE GENOMIC DNA]</scope>
    <source>
        <strain evidence="1">05x7-T-G4-1.051#20</strain>
    </source>
</reference>
<dbReference type="CDD" id="cd00037">
    <property type="entry name" value="CLECT"/>
    <property type="match status" value="1"/>
</dbReference>
<dbReference type="Gene3D" id="3.10.100.10">
    <property type="entry name" value="Mannose-Binding Protein A, subunit A"/>
    <property type="match status" value="1"/>
</dbReference>
<dbReference type="InterPro" id="IPR016186">
    <property type="entry name" value="C-type_lectin-like/link_sf"/>
</dbReference>
<dbReference type="SUPFAM" id="SSF56436">
    <property type="entry name" value="C-type lectin-like"/>
    <property type="match status" value="1"/>
</dbReference>
<proteinExistence type="predicted"/>
<accession>K1R7L3</accession>